<evidence type="ECO:0000256" key="6">
    <source>
        <dbReference type="HAMAP-Rule" id="MF_00653"/>
    </source>
</evidence>
<feature type="domain" description="Metallo-beta-lactamase" evidence="7">
    <location>
        <begin position="51"/>
        <end position="242"/>
    </location>
</feature>
<accession>A0ABV6QIT8</accession>
<evidence type="ECO:0000256" key="1">
    <source>
        <dbReference type="ARBA" id="ARBA00004886"/>
    </source>
</evidence>
<evidence type="ECO:0000313" key="8">
    <source>
        <dbReference type="EMBL" id="MFC0624555.1"/>
    </source>
</evidence>
<evidence type="ECO:0000256" key="4">
    <source>
        <dbReference type="ARBA" id="ARBA00022448"/>
    </source>
</evidence>
<dbReference type="InterPro" id="IPR011842">
    <property type="entry name" value="PQQ_synth_PqqB"/>
</dbReference>
<comment type="caution">
    <text evidence="8">The sequence shown here is derived from an EMBL/GenBank/DDBJ whole genome shotgun (WGS) entry which is preliminary data.</text>
</comment>
<comment type="similarity">
    <text evidence="2 6">Belongs to the PqqB family.</text>
</comment>
<evidence type="ECO:0000256" key="5">
    <source>
        <dbReference type="ARBA" id="ARBA00022905"/>
    </source>
</evidence>
<name>A0ABV6QIT8_9ACTN</name>
<dbReference type="Pfam" id="PF12706">
    <property type="entry name" value="Lactamase_B_2"/>
    <property type="match status" value="1"/>
</dbReference>
<evidence type="ECO:0000256" key="3">
    <source>
        <dbReference type="ARBA" id="ARBA00015084"/>
    </source>
</evidence>
<evidence type="ECO:0000313" key="9">
    <source>
        <dbReference type="Proteomes" id="UP001589890"/>
    </source>
</evidence>
<protein>
    <recommendedName>
        <fullName evidence="3 6">Coenzyme PQQ synthesis protein B</fullName>
    </recommendedName>
    <alternativeName>
        <fullName evidence="6">Pyrroloquinoline quinone biosynthesis protein B</fullName>
    </alternativeName>
</protein>
<comment type="pathway">
    <text evidence="1 6">Cofactor biosynthesis; pyrroloquinoline quinone biosynthesis.</text>
</comment>
<dbReference type="InterPro" id="IPR001279">
    <property type="entry name" value="Metallo-B-lactamas"/>
</dbReference>
<keyword evidence="4 6" id="KW-0813">Transport</keyword>
<reference evidence="8 9" key="1">
    <citation type="submission" date="2024-09" db="EMBL/GenBank/DDBJ databases">
        <authorList>
            <person name="Sun Q."/>
            <person name="Mori K."/>
        </authorList>
    </citation>
    <scope>NUCLEOTIDE SEQUENCE [LARGE SCALE GENOMIC DNA]</scope>
    <source>
        <strain evidence="8 9">CGMCC 1.15906</strain>
    </source>
</reference>
<dbReference type="InterPro" id="IPR036866">
    <property type="entry name" value="RibonucZ/Hydroxyglut_hydro"/>
</dbReference>
<gene>
    <name evidence="6 8" type="primary">pqqB</name>
    <name evidence="8" type="ORF">ACFFGN_10820</name>
</gene>
<keyword evidence="5 6" id="KW-0884">PQQ biosynthesis</keyword>
<dbReference type="SUPFAM" id="SSF56281">
    <property type="entry name" value="Metallo-hydrolase/oxidoreductase"/>
    <property type="match status" value="1"/>
</dbReference>
<dbReference type="Gene3D" id="3.60.15.10">
    <property type="entry name" value="Ribonuclease Z/Hydroxyacylglutathione hydrolase-like"/>
    <property type="match status" value="1"/>
</dbReference>
<proteinExistence type="inferred from homology"/>
<dbReference type="Proteomes" id="UP001589890">
    <property type="component" value="Unassembled WGS sequence"/>
</dbReference>
<comment type="function">
    <text evidence="6">May be involved in the transport of PQQ or its precursor to the periplasm.</text>
</comment>
<dbReference type="RefSeq" id="WP_380046057.1">
    <property type="nucleotide sequence ID" value="NZ_JBHLTC010000012.1"/>
</dbReference>
<dbReference type="EMBL" id="JBHLTC010000012">
    <property type="protein sequence ID" value="MFC0624555.1"/>
    <property type="molecule type" value="Genomic_DNA"/>
</dbReference>
<evidence type="ECO:0000256" key="2">
    <source>
        <dbReference type="ARBA" id="ARBA00008481"/>
    </source>
</evidence>
<dbReference type="HAMAP" id="MF_00653">
    <property type="entry name" value="PQQ_syn_PqqB"/>
    <property type="match status" value="1"/>
</dbReference>
<dbReference type="NCBIfam" id="TIGR02108">
    <property type="entry name" value="PQQ_syn_pqqB"/>
    <property type="match status" value="1"/>
</dbReference>
<organism evidence="8 9">
    <name type="scientific">Kribbella deserti</name>
    <dbReference type="NCBI Taxonomy" id="1926257"/>
    <lineage>
        <taxon>Bacteria</taxon>
        <taxon>Bacillati</taxon>
        <taxon>Actinomycetota</taxon>
        <taxon>Actinomycetes</taxon>
        <taxon>Propionibacteriales</taxon>
        <taxon>Kribbellaceae</taxon>
        <taxon>Kribbella</taxon>
    </lineage>
</organism>
<sequence>MKVVILGTAAGGGFPQWNCNCGRCASCRTAAAGVVPRTQDGLAISADGSDWYLVNASPDIRAQILATNLLAPGPGPRESPIRGALLTDAELDHSLGLLMLREGDGLEVHAPAAALDALRNDFAVREIVSRYGDWAWFSVDDGMTLGRLRVRVLAVSNKRPKYTRADAPGPWVVAFRIEDPATGGVLVYAPCLATWPEEFDAFVDGASYVLLDGTFFGPDEMSGSTRAGVGTQAQRAMGHLPIAGPDGSLVRIRKLCAVQPGTGWAYVHLNNTNPVLDATSPEYAEVRAAGVELPLDGTVLDL</sequence>
<evidence type="ECO:0000259" key="7">
    <source>
        <dbReference type="Pfam" id="PF12706"/>
    </source>
</evidence>
<keyword evidence="9" id="KW-1185">Reference proteome</keyword>